<name>A0A397SV70_9GLOM</name>
<comment type="caution">
    <text evidence="8">The sequence shown here is derived from an EMBL/GenBank/DDBJ whole genome shotgun (WGS) entry which is preliminary data.</text>
</comment>
<gene>
    <name evidence="8" type="ORF">C1645_771298</name>
</gene>
<keyword evidence="4 6" id="KW-1133">Transmembrane helix</keyword>
<sequence>MKNLLHYSGGFLSFIIFILDLFAIYEVLISNRTKGGKLLWVVLIFFFPIFGLIFYYFFSERKEHYNYQEINYSNIP</sequence>
<accession>A0A397SV70</accession>
<keyword evidence="2" id="KW-1003">Cell membrane</keyword>
<dbReference type="InterPro" id="IPR027379">
    <property type="entry name" value="CLS_N"/>
</dbReference>
<feature type="domain" description="Cardiolipin synthase N-terminal" evidence="7">
    <location>
        <begin position="18"/>
        <end position="59"/>
    </location>
</feature>
<feature type="transmembrane region" description="Helical" evidence="6">
    <location>
        <begin position="6"/>
        <end position="26"/>
    </location>
</feature>
<evidence type="ECO:0000256" key="3">
    <source>
        <dbReference type="ARBA" id="ARBA00022692"/>
    </source>
</evidence>
<evidence type="ECO:0000256" key="5">
    <source>
        <dbReference type="ARBA" id="ARBA00023136"/>
    </source>
</evidence>
<evidence type="ECO:0000313" key="8">
    <source>
        <dbReference type="EMBL" id="RIA89878.1"/>
    </source>
</evidence>
<evidence type="ECO:0000259" key="7">
    <source>
        <dbReference type="Pfam" id="PF13396"/>
    </source>
</evidence>
<dbReference type="Proteomes" id="UP000265703">
    <property type="component" value="Unassembled WGS sequence"/>
</dbReference>
<dbReference type="Pfam" id="PF13396">
    <property type="entry name" value="PLDc_N"/>
    <property type="match status" value="1"/>
</dbReference>
<evidence type="ECO:0000256" key="2">
    <source>
        <dbReference type="ARBA" id="ARBA00022475"/>
    </source>
</evidence>
<evidence type="ECO:0000256" key="4">
    <source>
        <dbReference type="ARBA" id="ARBA00022989"/>
    </source>
</evidence>
<keyword evidence="5 6" id="KW-0472">Membrane</keyword>
<dbReference type="EMBL" id="QKYT01000202">
    <property type="protein sequence ID" value="RIA89878.1"/>
    <property type="molecule type" value="Genomic_DNA"/>
</dbReference>
<keyword evidence="9" id="KW-1185">Reference proteome</keyword>
<feature type="transmembrane region" description="Helical" evidence="6">
    <location>
        <begin position="38"/>
        <end position="58"/>
    </location>
</feature>
<dbReference type="GO" id="GO:0005886">
    <property type="term" value="C:plasma membrane"/>
    <property type="evidence" value="ECO:0007669"/>
    <property type="project" value="UniProtKB-SubCell"/>
</dbReference>
<evidence type="ECO:0000256" key="1">
    <source>
        <dbReference type="ARBA" id="ARBA00004651"/>
    </source>
</evidence>
<dbReference type="AlphaFoldDB" id="A0A397SV70"/>
<reference evidence="8 9" key="1">
    <citation type="submission" date="2018-06" db="EMBL/GenBank/DDBJ databases">
        <title>Comparative genomics reveals the genomic features of Rhizophagus irregularis, R. cerebriforme, R. diaphanum and Gigaspora rosea, and their symbiotic lifestyle signature.</title>
        <authorList>
            <person name="Morin E."/>
            <person name="San Clemente H."/>
            <person name="Chen E.C.H."/>
            <person name="De La Providencia I."/>
            <person name="Hainaut M."/>
            <person name="Kuo A."/>
            <person name="Kohler A."/>
            <person name="Murat C."/>
            <person name="Tang N."/>
            <person name="Roy S."/>
            <person name="Loubradou J."/>
            <person name="Henrissat B."/>
            <person name="Grigoriev I.V."/>
            <person name="Corradi N."/>
            <person name="Roux C."/>
            <person name="Martin F.M."/>
        </authorList>
    </citation>
    <scope>NUCLEOTIDE SEQUENCE [LARGE SCALE GENOMIC DNA]</scope>
    <source>
        <strain evidence="8 9">DAOM 227022</strain>
    </source>
</reference>
<organism evidence="8 9">
    <name type="scientific">Glomus cerebriforme</name>
    <dbReference type="NCBI Taxonomy" id="658196"/>
    <lineage>
        <taxon>Eukaryota</taxon>
        <taxon>Fungi</taxon>
        <taxon>Fungi incertae sedis</taxon>
        <taxon>Mucoromycota</taxon>
        <taxon>Glomeromycotina</taxon>
        <taxon>Glomeromycetes</taxon>
        <taxon>Glomerales</taxon>
        <taxon>Glomeraceae</taxon>
        <taxon>Glomus</taxon>
    </lineage>
</organism>
<keyword evidence="3 6" id="KW-0812">Transmembrane</keyword>
<proteinExistence type="predicted"/>
<evidence type="ECO:0000313" key="9">
    <source>
        <dbReference type="Proteomes" id="UP000265703"/>
    </source>
</evidence>
<protein>
    <recommendedName>
        <fullName evidence="7">Cardiolipin synthase N-terminal domain-containing protein</fullName>
    </recommendedName>
</protein>
<comment type="subcellular location">
    <subcellularLocation>
        <location evidence="1">Cell membrane</location>
        <topology evidence="1">Multi-pass membrane protein</topology>
    </subcellularLocation>
</comment>
<evidence type="ECO:0000256" key="6">
    <source>
        <dbReference type="SAM" id="Phobius"/>
    </source>
</evidence>